<accession>D8UA49</accession>
<proteinExistence type="predicted"/>
<reference evidence="2 3" key="1">
    <citation type="journal article" date="2010" name="Science">
        <title>Genomic analysis of organismal complexity in the multicellular green alga Volvox carteri.</title>
        <authorList>
            <person name="Prochnik S.E."/>
            <person name="Umen J."/>
            <person name="Nedelcu A.M."/>
            <person name="Hallmann A."/>
            <person name="Miller S.M."/>
            <person name="Nishii I."/>
            <person name="Ferris P."/>
            <person name="Kuo A."/>
            <person name="Mitros T."/>
            <person name="Fritz-Laylin L.K."/>
            <person name="Hellsten U."/>
            <person name="Chapman J."/>
            <person name="Simakov O."/>
            <person name="Rensing S.A."/>
            <person name="Terry A."/>
            <person name="Pangilinan J."/>
            <person name="Kapitonov V."/>
            <person name="Jurka J."/>
            <person name="Salamov A."/>
            <person name="Shapiro H."/>
            <person name="Schmutz J."/>
            <person name="Grimwood J."/>
            <person name="Lindquist E."/>
            <person name="Lucas S."/>
            <person name="Grigoriev I.V."/>
            <person name="Schmitt R."/>
            <person name="Kirk D."/>
            <person name="Rokhsar D.S."/>
        </authorList>
    </citation>
    <scope>NUCLEOTIDE SEQUENCE [LARGE SCALE GENOMIC DNA]</scope>
    <source>
        <strain evidence="3">f. Nagariensis / Eve</strain>
    </source>
</reference>
<dbReference type="KEGG" id="vcn:VOLCADRAFT_106849"/>
<dbReference type="GeneID" id="9617364"/>
<feature type="chain" id="PRO_5003124314" description="Secreted protein" evidence="1">
    <location>
        <begin position="29"/>
        <end position="129"/>
    </location>
</feature>
<protein>
    <recommendedName>
        <fullName evidence="4">Secreted protein</fullName>
    </recommendedName>
</protein>
<name>D8UA49_VOLCA</name>
<keyword evidence="3" id="KW-1185">Reference proteome</keyword>
<dbReference type="InParanoid" id="D8UA49"/>
<evidence type="ECO:0000256" key="1">
    <source>
        <dbReference type="SAM" id="SignalP"/>
    </source>
</evidence>
<dbReference type="EMBL" id="GL378373">
    <property type="protein sequence ID" value="EFJ43363.1"/>
    <property type="molecule type" value="Genomic_DNA"/>
</dbReference>
<dbReference type="AlphaFoldDB" id="D8UA49"/>
<dbReference type="Proteomes" id="UP000001058">
    <property type="component" value="Unassembled WGS sequence"/>
</dbReference>
<evidence type="ECO:0000313" key="2">
    <source>
        <dbReference type="EMBL" id="EFJ43363.1"/>
    </source>
</evidence>
<feature type="signal peptide" evidence="1">
    <location>
        <begin position="1"/>
        <end position="28"/>
    </location>
</feature>
<dbReference type="RefSeq" id="XP_002955510.1">
    <property type="nucleotide sequence ID" value="XM_002955464.1"/>
</dbReference>
<organism evidence="3">
    <name type="scientific">Volvox carteri f. nagariensis</name>
    <dbReference type="NCBI Taxonomy" id="3068"/>
    <lineage>
        <taxon>Eukaryota</taxon>
        <taxon>Viridiplantae</taxon>
        <taxon>Chlorophyta</taxon>
        <taxon>core chlorophytes</taxon>
        <taxon>Chlorophyceae</taxon>
        <taxon>CS clade</taxon>
        <taxon>Chlamydomonadales</taxon>
        <taxon>Volvocaceae</taxon>
        <taxon>Volvox</taxon>
    </lineage>
</organism>
<evidence type="ECO:0000313" key="3">
    <source>
        <dbReference type="Proteomes" id="UP000001058"/>
    </source>
</evidence>
<sequence>MALVVLQAPPSLTLGVLSSCVVLPVISSLCICPCHTAAIQLQNPSNLATTAQTRQEDICIPLATTLSTHAQFSCRNYISSLRCALLLFRAQRARHRALDSAHVADLPLARYAGYRRTLVAGGGLRSSKP</sequence>
<evidence type="ECO:0008006" key="4">
    <source>
        <dbReference type="Google" id="ProtNLM"/>
    </source>
</evidence>
<gene>
    <name evidence="2" type="ORF">VOLCADRAFT_106849</name>
</gene>
<keyword evidence="1" id="KW-0732">Signal</keyword>